<evidence type="ECO:0000256" key="1">
    <source>
        <dbReference type="SAM" id="MobiDB-lite"/>
    </source>
</evidence>
<accession>W7K6C9</accession>
<name>W7K6C9_PLAFO</name>
<feature type="region of interest" description="Disordered" evidence="1">
    <location>
        <begin position="134"/>
        <end position="164"/>
    </location>
</feature>
<organism evidence="2 3">
    <name type="scientific">Plasmodium falciparum (isolate NF54)</name>
    <dbReference type="NCBI Taxonomy" id="5843"/>
    <lineage>
        <taxon>Eukaryota</taxon>
        <taxon>Sar</taxon>
        <taxon>Alveolata</taxon>
        <taxon>Apicomplexa</taxon>
        <taxon>Aconoidasida</taxon>
        <taxon>Haemosporida</taxon>
        <taxon>Plasmodiidae</taxon>
        <taxon>Plasmodium</taxon>
        <taxon>Plasmodium (Laverania)</taxon>
    </lineage>
</organism>
<sequence length="319" mass="37450">MEYKEKPEGPFFVSFYVTNFNSSDQSFSYKINIVDFYDNLYESNIINQNNFKQINFSNNYIQLNEESCINDIVEKYIKVEIFVKTNISDDNNFVLIGYENIKVFSFLHEQLIISKNIIITYKYEDQKENVVNKNIDNEKNKKTKDNEKEGKNKKKKEKNKNNAKNEMEILENSIKKDIDINFNITLNINSLVGHYCDRLNYNIMNVKIDGIYNISSSIEEIVPKRNSLNFHMKLLDISLYNGIPIEDNVTSSIVDTLCATFEVNISDVILNKVVNAKYKLHHIKHLKKDIKNVKQSGNQCLDIFTNSYIQLTIQFYKRI</sequence>
<evidence type="ECO:0000313" key="2">
    <source>
        <dbReference type="EMBL" id="EWC88989.1"/>
    </source>
</evidence>
<gene>
    <name evidence="2" type="ORF">PFNF54_02259</name>
</gene>
<protein>
    <submittedName>
        <fullName evidence="2">Uncharacterized protein</fullName>
    </submittedName>
</protein>
<dbReference type="Proteomes" id="UP000030673">
    <property type="component" value="Unassembled WGS sequence"/>
</dbReference>
<keyword evidence="3" id="KW-1185">Reference proteome</keyword>
<dbReference type="AlphaFoldDB" id="W7K6C9"/>
<feature type="compositionally biased region" description="Basic and acidic residues" evidence="1">
    <location>
        <begin position="134"/>
        <end position="150"/>
    </location>
</feature>
<proteinExistence type="predicted"/>
<dbReference type="EMBL" id="KE123791">
    <property type="protein sequence ID" value="EWC88989.1"/>
    <property type="molecule type" value="Genomic_DNA"/>
</dbReference>
<reference evidence="2 3" key="1">
    <citation type="submission" date="2013-02" db="EMBL/GenBank/DDBJ databases">
        <title>The Genome Sequence of Plasmodium falciparum NF54.</title>
        <authorList>
            <consortium name="The Broad Institute Genome Sequencing Platform"/>
            <consortium name="The Broad Institute Genome Sequencing Center for Infectious Disease"/>
            <person name="Neafsey D."/>
            <person name="Cheeseman I."/>
            <person name="Volkman S."/>
            <person name="Adams J."/>
            <person name="Walker B."/>
            <person name="Young S.K."/>
            <person name="Zeng Q."/>
            <person name="Gargeya S."/>
            <person name="Fitzgerald M."/>
            <person name="Haas B."/>
            <person name="Abouelleil A."/>
            <person name="Alvarado L."/>
            <person name="Arachchi H.M."/>
            <person name="Berlin A.M."/>
            <person name="Chapman S.B."/>
            <person name="Dewar J."/>
            <person name="Goldberg J."/>
            <person name="Griggs A."/>
            <person name="Gujja S."/>
            <person name="Hansen M."/>
            <person name="Howarth C."/>
            <person name="Imamovic A."/>
            <person name="Larimer J."/>
            <person name="McCowan C."/>
            <person name="Murphy C."/>
            <person name="Neiman D."/>
            <person name="Pearson M."/>
            <person name="Priest M."/>
            <person name="Roberts A."/>
            <person name="Saif S."/>
            <person name="Shea T."/>
            <person name="Sisk P."/>
            <person name="Sykes S."/>
            <person name="Wortman J."/>
            <person name="Nusbaum C."/>
            <person name="Birren B."/>
        </authorList>
    </citation>
    <scope>NUCLEOTIDE SEQUENCE [LARGE SCALE GENOMIC DNA]</scope>
    <source>
        <strain evidence="2 3">NF54</strain>
    </source>
</reference>
<evidence type="ECO:0000313" key="3">
    <source>
        <dbReference type="Proteomes" id="UP000030673"/>
    </source>
</evidence>